<accession>A0A640VKS0</accession>
<organism evidence="4 5">
    <name type="scientific">Roseobacter cerasinus</name>
    <dbReference type="NCBI Taxonomy" id="2602289"/>
    <lineage>
        <taxon>Bacteria</taxon>
        <taxon>Pseudomonadati</taxon>
        <taxon>Pseudomonadota</taxon>
        <taxon>Alphaproteobacteria</taxon>
        <taxon>Rhodobacterales</taxon>
        <taxon>Roseobacteraceae</taxon>
        <taxon>Roseobacter</taxon>
    </lineage>
</organism>
<comment type="caution">
    <text evidence="4">The sequence shown here is derived from an EMBL/GenBank/DDBJ whole genome shotgun (WGS) entry which is preliminary data.</text>
</comment>
<dbReference type="RefSeq" id="WP_159974552.1">
    <property type="nucleotide sequence ID" value="NZ_BLIV01000001.1"/>
</dbReference>
<evidence type="ECO:0000256" key="2">
    <source>
        <dbReference type="ARBA" id="ARBA00022946"/>
    </source>
</evidence>
<dbReference type="PANTHER" id="PTHR21013">
    <property type="entry name" value="ATP SYNTHASE MITOCHONDRIAL F1 COMPLEX ASSEMBLY FACTOR 2/ATP12 PROTEIN, MITOCHONDRIAL PRECURSOR"/>
    <property type="match status" value="1"/>
</dbReference>
<keyword evidence="3" id="KW-0143">Chaperone</keyword>
<evidence type="ECO:0000313" key="5">
    <source>
        <dbReference type="Proteomes" id="UP000436522"/>
    </source>
</evidence>
<dbReference type="Gene3D" id="3.30.2180.10">
    <property type="entry name" value="ATP12-like"/>
    <property type="match status" value="1"/>
</dbReference>
<evidence type="ECO:0000256" key="1">
    <source>
        <dbReference type="ARBA" id="ARBA00008231"/>
    </source>
</evidence>
<evidence type="ECO:0000313" key="4">
    <source>
        <dbReference type="EMBL" id="GFE48679.1"/>
    </source>
</evidence>
<dbReference type="InterPro" id="IPR011419">
    <property type="entry name" value="ATP12_ATP_synth-F1-assembly"/>
</dbReference>
<keyword evidence="5" id="KW-1185">Reference proteome</keyword>
<dbReference type="EMBL" id="BLIV01000001">
    <property type="protein sequence ID" value="GFE48679.1"/>
    <property type="molecule type" value="Genomic_DNA"/>
</dbReference>
<comment type="similarity">
    <text evidence="1">Belongs to the ATP12 family.</text>
</comment>
<sequence>MSEWKAKRFWTAAEVTEAADGFAVALDGRPVKTPAKRDLHVPTRGLAEAVAAEWAAQGEVINPLEMPFTRTANAAIDKVANQQAEVADMLAAYGDSDLLCYRAEAPGALVSRQAAQWDPILDWAAAALGARLHPRVGVMHAPQDAEALDRLSAQVHALSVFQLTAFHDLVSLSGSLILGFAAAHDLKKIEALWDISRLDEIWQAKQWGQDDEAEAAAAVKFAGFGHAKRVFELADPSFSRSQ</sequence>
<keyword evidence="2" id="KW-0809">Transit peptide</keyword>
<dbReference type="OrthoDB" id="9797825at2"/>
<name>A0A640VKS0_9RHOB</name>
<dbReference type="Proteomes" id="UP000436522">
    <property type="component" value="Unassembled WGS sequence"/>
</dbReference>
<gene>
    <name evidence="4" type="ORF">So717_04320</name>
</gene>
<dbReference type="GO" id="GO:0043461">
    <property type="term" value="P:proton-transporting ATP synthase complex assembly"/>
    <property type="evidence" value="ECO:0007669"/>
    <property type="project" value="InterPro"/>
</dbReference>
<dbReference type="AlphaFoldDB" id="A0A640VKS0"/>
<evidence type="ECO:0000256" key="3">
    <source>
        <dbReference type="ARBA" id="ARBA00023186"/>
    </source>
</evidence>
<reference evidence="4 5" key="1">
    <citation type="submission" date="2019-12" db="EMBL/GenBank/DDBJ databases">
        <title>Roseobacter cerasinus sp. nov., isolated from seawater around aquaculture.</title>
        <authorList>
            <person name="Muramatsu S."/>
            <person name="Takabe Y."/>
            <person name="Mori K."/>
            <person name="Takaichi S."/>
            <person name="Hanada S."/>
        </authorList>
    </citation>
    <scope>NUCLEOTIDE SEQUENCE [LARGE SCALE GENOMIC DNA]</scope>
    <source>
        <strain evidence="4 5">AI77</strain>
    </source>
</reference>
<protein>
    <submittedName>
        <fullName evidence="4">ATPase</fullName>
    </submittedName>
</protein>
<dbReference type="Pfam" id="PF07542">
    <property type="entry name" value="ATP12"/>
    <property type="match status" value="1"/>
</dbReference>
<dbReference type="InterPro" id="IPR023335">
    <property type="entry name" value="ATP12_ortho_dom_sf"/>
</dbReference>
<dbReference type="InterPro" id="IPR042272">
    <property type="entry name" value="ATP12_ATP_synth-F1-assembly_N"/>
</dbReference>
<proteinExistence type="inferred from homology"/>
<dbReference type="PANTHER" id="PTHR21013:SF10">
    <property type="entry name" value="ATP SYNTHASE MITOCHONDRIAL F1 COMPLEX ASSEMBLY FACTOR 2"/>
    <property type="match status" value="1"/>
</dbReference>
<dbReference type="Gene3D" id="1.10.3580.10">
    <property type="entry name" value="ATP12 ATPase"/>
    <property type="match status" value="1"/>
</dbReference>
<dbReference type="SUPFAM" id="SSF160909">
    <property type="entry name" value="ATP12-like"/>
    <property type="match status" value="1"/>
</dbReference>